<name>A0ABV1PQQ1_9ENTR</name>
<dbReference type="Proteomes" id="UP001447374">
    <property type="component" value="Unassembled WGS sequence"/>
</dbReference>
<dbReference type="EMBL" id="JBEHGX010000008">
    <property type="protein sequence ID" value="MER0127188.1"/>
    <property type="molecule type" value="Genomic_DNA"/>
</dbReference>
<keyword evidence="3" id="KW-1185">Reference proteome</keyword>
<dbReference type="InterPro" id="IPR052043">
    <property type="entry name" value="PolySaccharide_Degr_Enz"/>
</dbReference>
<dbReference type="RefSeq" id="WP_349951484.1">
    <property type="nucleotide sequence ID" value="NZ_JBEHGX010000008.1"/>
</dbReference>
<dbReference type="Gene3D" id="1.50.10.10">
    <property type="match status" value="1"/>
</dbReference>
<dbReference type="InterPro" id="IPR008928">
    <property type="entry name" value="6-hairpin_glycosidase_sf"/>
</dbReference>
<reference evidence="2 3" key="1">
    <citation type="submission" date="2024-06" db="EMBL/GenBank/DDBJ databases">
        <title>Fanconibacter daqui strain Q02 whole shotgun sequencing project.</title>
        <authorList>
            <person name="Rodrigues J.W.A."/>
            <person name="Viana L.C."/>
            <person name="Vieira E.C."/>
            <person name="Souza F.O.L."/>
            <person name="Alegria O.C."/>
            <person name="Patroca S."/>
            <person name="Cruz A.C.R."/>
            <person name="Nunes A.R.C."/>
        </authorList>
    </citation>
    <scope>NUCLEOTIDE SEQUENCE [LARGE SCALE GENOMIC DNA]</scope>
    <source>
        <strain evidence="2 3">Q02</strain>
    </source>
</reference>
<keyword evidence="1 2" id="KW-0378">Hydrolase</keyword>
<organism evidence="2 3">
    <name type="scientific">Franconibacter daqui</name>
    <dbReference type="NCBI Taxonomy" id="2047724"/>
    <lineage>
        <taxon>Bacteria</taxon>
        <taxon>Pseudomonadati</taxon>
        <taxon>Pseudomonadota</taxon>
        <taxon>Gammaproteobacteria</taxon>
        <taxon>Enterobacterales</taxon>
        <taxon>Enterobacteriaceae</taxon>
        <taxon>Franconibacter</taxon>
    </lineage>
</organism>
<dbReference type="GO" id="GO:0016787">
    <property type="term" value="F:hydrolase activity"/>
    <property type="evidence" value="ECO:0007669"/>
    <property type="project" value="UniProtKB-KW"/>
</dbReference>
<dbReference type="PANTHER" id="PTHR33886:SF8">
    <property type="entry name" value="UNSATURATED RHAMNOGALACTURONAN HYDROLASE (EUROFUNG)"/>
    <property type="match status" value="1"/>
</dbReference>
<evidence type="ECO:0000313" key="3">
    <source>
        <dbReference type="Proteomes" id="UP001447374"/>
    </source>
</evidence>
<dbReference type="InterPro" id="IPR010905">
    <property type="entry name" value="Glyco_hydro_88"/>
</dbReference>
<protein>
    <submittedName>
        <fullName evidence="2">Glycoside hydrolase family 88 protein</fullName>
    </submittedName>
</protein>
<sequence length="379" mass="43499">MIVWPVKHSALLRQPERFIARDELKSLIHKMTDNLVNIKDETGQFLLRLDDGRVIDTKGWAGWEWTHGVGLYGMYHYYRQTGDEQMRDIIDSWFSARFAEGATTKNVNTMAPFLTLAYRYEETGNPALLPWLESWAEWAMYDMPRTEHGGMQHITLAEENSQQMWDDTLMMTVLPLAKIGKLLGKPEYVEEAVYQFLLHVQNLMDRETGLWFHGWNYEGRHNFASARWARGNSWLTIVIPDFLELMDWPENNATRRYLIQVLENQAAALATCQDESGLWHTLLDDPTSYLEASATAGFAYGMLKAVRKRYISKAYAPVAEKAIKGVMANISPQGELLQVSFGTGMGSDLEFYHQIPLTSMPYGQAMAILALTEFLRTYL</sequence>
<proteinExistence type="predicted"/>
<evidence type="ECO:0000256" key="1">
    <source>
        <dbReference type="ARBA" id="ARBA00022801"/>
    </source>
</evidence>
<accession>A0ABV1PQQ1</accession>
<dbReference type="Pfam" id="PF07470">
    <property type="entry name" value="Glyco_hydro_88"/>
    <property type="match status" value="1"/>
</dbReference>
<dbReference type="PANTHER" id="PTHR33886">
    <property type="entry name" value="UNSATURATED RHAMNOGALACTURONAN HYDROLASE (EUROFUNG)"/>
    <property type="match status" value="1"/>
</dbReference>
<comment type="caution">
    <text evidence="2">The sequence shown here is derived from an EMBL/GenBank/DDBJ whole genome shotgun (WGS) entry which is preliminary data.</text>
</comment>
<dbReference type="InterPro" id="IPR012341">
    <property type="entry name" value="6hp_glycosidase-like_sf"/>
</dbReference>
<evidence type="ECO:0000313" key="2">
    <source>
        <dbReference type="EMBL" id="MER0127188.1"/>
    </source>
</evidence>
<gene>
    <name evidence="2" type="ORF">ABQG75_15760</name>
</gene>
<dbReference type="SUPFAM" id="SSF48208">
    <property type="entry name" value="Six-hairpin glycosidases"/>
    <property type="match status" value="1"/>
</dbReference>